<dbReference type="SUPFAM" id="SSF69179">
    <property type="entry name" value="Integrin domains"/>
    <property type="match status" value="2"/>
</dbReference>
<feature type="repeat" description="FG-GAP" evidence="15">
    <location>
        <begin position="329"/>
        <end position="388"/>
    </location>
</feature>
<dbReference type="PRINTS" id="PR00453">
    <property type="entry name" value="VWFADOMAIN"/>
</dbReference>
<comment type="subcellular location">
    <subcellularLocation>
        <location evidence="1 16">Membrane</location>
        <topology evidence="1 16">Single-pass type I membrane protein</topology>
    </subcellularLocation>
</comment>
<evidence type="ECO:0000256" key="15">
    <source>
        <dbReference type="PROSITE-ProRule" id="PRU00803"/>
    </source>
</evidence>
<dbReference type="GO" id="GO:0009897">
    <property type="term" value="C:external side of plasma membrane"/>
    <property type="evidence" value="ECO:0007669"/>
    <property type="project" value="TreeGrafter"/>
</dbReference>
<dbReference type="SMART" id="SM00191">
    <property type="entry name" value="Int_alpha"/>
    <property type="match status" value="4"/>
</dbReference>
<evidence type="ECO:0000259" key="17">
    <source>
        <dbReference type="PROSITE" id="PS50234"/>
    </source>
</evidence>
<evidence type="ECO:0000256" key="9">
    <source>
        <dbReference type="ARBA" id="ARBA00022989"/>
    </source>
</evidence>
<dbReference type="GeneTree" id="ENSGT00940000161532"/>
<reference evidence="18" key="1">
    <citation type="submission" date="2025-08" db="UniProtKB">
        <authorList>
            <consortium name="Ensembl"/>
        </authorList>
    </citation>
    <scope>IDENTIFICATION</scope>
</reference>
<dbReference type="Pfam" id="PF08441">
    <property type="entry name" value="Integrin_A_Ig_1"/>
    <property type="match status" value="1"/>
</dbReference>
<dbReference type="SUPFAM" id="SSF69318">
    <property type="entry name" value="Integrin alpha N-terminal domain"/>
    <property type="match status" value="1"/>
</dbReference>
<reference evidence="18" key="2">
    <citation type="submission" date="2025-09" db="UniProtKB">
        <authorList>
            <consortium name="Ensembl"/>
        </authorList>
    </citation>
    <scope>IDENTIFICATION</scope>
</reference>
<dbReference type="InterPro" id="IPR000413">
    <property type="entry name" value="Integrin_alpha"/>
</dbReference>
<keyword evidence="8 16" id="KW-0130">Cell adhesion</keyword>
<dbReference type="PRINTS" id="PR01185">
    <property type="entry name" value="INTEGRINA"/>
</dbReference>
<keyword evidence="11 16" id="KW-0472">Membrane</keyword>
<dbReference type="Gene3D" id="2.60.40.1460">
    <property type="entry name" value="Integrin domains. Chain A, domain 2"/>
    <property type="match status" value="1"/>
</dbReference>
<dbReference type="GO" id="GO:0007160">
    <property type="term" value="P:cell-matrix adhesion"/>
    <property type="evidence" value="ECO:0007669"/>
    <property type="project" value="TreeGrafter"/>
</dbReference>
<dbReference type="SUPFAM" id="SSF53300">
    <property type="entry name" value="vWA-like"/>
    <property type="match status" value="1"/>
</dbReference>
<accession>A0A8C5QZP4</accession>
<dbReference type="Gene3D" id="3.40.50.410">
    <property type="entry name" value="von Willebrand factor, type A domain"/>
    <property type="match status" value="1"/>
</dbReference>
<dbReference type="PROSITE" id="PS00242">
    <property type="entry name" value="INTEGRIN_ALPHA"/>
    <property type="match status" value="1"/>
</dbReference>
<evidence type="ECO:0000256" key="2">
    <source>
        <dbReference type="ARBA" id="ARBA00008054"/>
    </source>
</evidence>
<feature type="repeat" description="FG-GAP" evidence="15">
    <location>
        <begin position="457"/>
        <end position="517"/>
    </location>
</feature>
<evidence type="ECO:0000256" key="4">
    <source>
        <dbReference type="ARBA" id="ARBA00022723"/>
    </source>
</evidence>
<feature type="domain" description="VWFA" evidence="17">
    <location>
        <begin position="32"/>
        <end position="212"/>
    </location>
</feature>
<proteinExistence type="inferred from homology"/>
<evidence type="ECO:0000256" key="3">
    <source>
        <dbReference type="ARBA" id="ARBA00022692"/>
    </source>
</evidence>
<evidence type="ECO:0000256" key="14">
    <source>
        <dbReference type="ARBA" id="ARBA00023180"/>
    </source>
</evidence>
<feature type="transmembrane region" description="Helical" evidence="16">
    <location>
        <begin position="949"/>
        <end position="971"/>
    </location>
</feature>
<dbReference type="InterPro" id="IPR013517">
    <property type="entry name" value="FG-GAP"/>
</dbReference>
<keyword evidence="5" id="KW-0732">Signal</keyword>
<dbReference type="Pfam" id="PF01839">
    <property type="entry name" value="FG-GAP"/>
    <property type="match status" value="2"/>
</dbReference>
<keyword evidence="10 16" id="KW-0401">Integrin</keyword>
<comment type="similarity">
    <text evidence="2 16">Belongs to the integrin alpha chain family.</text>
</comment>
<dbReference type="Gene3D" id="2.130.10.130">
    <property type="entry name" value="Integrin alpha, N-terminal"/>
    <property type="match status" value="1"/>
</dbReference>
<organism evidence="18 19">
    <name type="scientific">Leptobrachium leishanense</name>
    <name type="common">Leishan spiny toad</name>
    <dbReference type="NCBI Taxonomy" id="445787"/>
    <lineage>
        <taxon>Eukaryota</taxon>
        <taxon>Metazoa</taxon>
        <taxon>Chordata</taxon>
        <taxon>Craniata</taxon>
        <taxon>Vertebrata</taxon>
        <taxon>Euteleostomi</taxon>
        <taxon>Amphibia</taxon>
        <taxon>Batrachia</taxon>
        <taxon>Anura</taxon>
        <taxon>Pelobatoidea</taxon>
        <taxon>Megophryidae</taxon>
        <taxon>Leptobrachium</taxon>
    </lineage>
</organism>
<keyword evidence="14" id="KW-0325">Glycoprotein</keyword>
<evidence type="ECO:0000313" key="19">
    <source>
        <dbReference type="Proteomes" id="UP000694569"/>
    </source>
</evidence>
<feature type="repeat" description="FG-GAP" evidence="15">
    <location>
        <begin position="389"/>
        <end position="453"/>
    </location>
</feature>
<protein>
    <recommendedName>
        <fullName evidence="17">VWFA domain-containing protein</fullName>
    </recommendedName>
</protein>
<dbReference type="PROSITE" id="PS50234">
    <property type="entry name" value="VWFA"/>
    <property type="match status" value="1"/>
</dbReference>
<evidence type="ECO:0000313" key="18">
    <source>
        <dbReference type="Ensembl" id="ENSLLEP00000043564.1"/>
    </source>
</evidence>
<dbReference type="Gene3D" id="1.20.5.930">
    <property type="entry name" value="Bicelle-embedded integrin alpha(iib) transmembrane segment"/>
    <property type="match status" value="1"/>
</dbReference>
<dbReference type="InterPro" id="IPR018184">
    <property type="entry name" value="Integrin_alpha_C_CS"/>
</dbReference>
<dbReference type="InterPro" id="IPR002035">
    <property type="entry name" value="VWF_A"/>
</dbReference>
<keyword evidence="4" id="KW-0479">Metal-binding</keyword>
<dbReference type="PROSITE" id="PS51470">
    <property type="entry name" value="FG_GAP"/>
    <property type="match status" value="3"/>
</dbReference>
<dbReference type="SMART" id="SM00327">
    <property type="entry name" value="VWA"/>
    <property type="match status" value="1"/>
</dbReference>
<dbReference type="AlphaFoldDB" id="A0A8C5QZP4"/>
<dbReference type="PANTHER" id="PTHR23220:SF79">
    <property type="entry name" value="INTEGRIN ALPHA-E"/>
    <property type="match status" value="1"/>
</dbReference>
<keyword evidence="19" id="KW-1185">Reference proteome</keyword>
<evidence type="ECO:0000256" key="8">
    <source>
        <dbReference type="ARBA" id="ARBA00022889"/>
    </source>
</evidence>
<dbReference type="GO" id="GO:0005178">
    <property type="term" value="F:integrin binding"/>
    <property type="evidence" value="ECO:0007669"/>
    <property type="project" value="TreeGrafter"/>
</dbReference>
<evidence type="ECO:0000256" key="16">
    <source>
        <dbReference type="RuleBase" id="RU003762"/>
    </source>
</evidence>
<evidence type="ECO:0000256" key="11">
    <source>
        <dbReference type="ARBA" id="ARBA00023136"/>
    </source>
</evidence>
<dbReference type="GO" id="GO:0033627">
    <property type="term" value="P:cell adhesion mediated by integrin"/>
    <property type="evidence" value="ECO:0007669"/>
    <property type="project" value="TreeGrafter"/>
</dbReference>
<dbReference type="GO" id="GO:0007229">
    <property type="term" value="P:integrin-mediated signaling pathway"/>
    <property type="evidence" value="ECO:0007669"/>
    <property type="project" value="UniProtKB-KW"/>
</dbReference>
<dbReference type="InterPro" id="IPR048285">
    <property type="entry name" value="Integrin_alpha_Ig-like_2"/>
</dbReference>
<keyword evidence="7" id="KW-0106">Calcium</keyword>
<dbReference type="Pfam" id="PF20805">
    <property type="entry name" value="Integrin_A_Ig_2"/>
    <property type="match status" value="1"/>
</dbReference>
<keyword evidence="12" id="KW-1015">Disulfide bond</keyword>
<keyword evidence="6" id="KW-0677">Repeat</keyword>
<name>A0A8C5QZP4_9ANUR</name>
<dbReference type="Pfam" id="PF00092">
    <property type="entry name" value="VWA"/>
    <property type="match status" value="1"/>
</dbReference>
<sequence>MLKDIHQIKYYEKNTNNNNNNQDDLDADYGTEIAIVMDGSGSISAEDFQTAKDFISNMMKMFWEKCTECDFAVVQYGSIMQTEFSLKESREESNKTLQKVQQIKQVGLVTKTASALQYVMDNIFNEANGSIPQATKIILVLTDGDIFMDPLNLTTVIKSPAMQAIERFVIGVGEAFESPKALNELKLIASDGEKHLIKVGNYSALDGLLSSLQQKIIGIEGTKGDKLEFELAEIGFAVDVKDKHRLLFGAVGAFDWSGGLLLLKTSEHSPKVEFLSESKHNSKPANYGYLGYSVIMAQGKYSTLYIAGAPHHSNVGQVLVFEEDVTSYHLNQYLKGEQLGSYFGFELCTMDITSDGTTDILLVAAPFYHKRGEEGKVYVYKLDNLAKFTLDHTLQQHNYPFSRFGYSVANIGDINQDGFQDIAIGAPLEGHLEKPDSFGSVYIYNSHKDGIHTTPSQRITAAKLLPRMQYFGQSIDGGLDLTSDGYPDISVGALANVILLRSRPVIKMNVSAQFTPDKIPLKFTNEKIDGKVDAQVCFGISPFKASEMKKTSLIYSLDLDVDMEQKRITFANDDSGKGKLLLIDGNCARHKLIVKQCNYDCFSSIQINISYALIADLERDLPAPILDTYDPVHTLVELPYVKDCNNKPVCIPILSMTTVVSRTELVIGLTNDLAMNLTLTNAGDDSYMTSFLITYPKSLHVKMLKQQGHTSVTCSDDKAFLPILSSLNCNISYPVFKASTAELSIIWELNKLKFSKDKATINIEVNNINNVSRQLVETTALPVKHLLSALLSTPKSTFYVNPYQRQTPNEDVHQYTFHVNTENQYEADVTLSIEIPVKVKNIQISTIKNIHKTQNSTECKEEANSCISIPDTKGFSCSRIRCSIKAANEEITVTSQLFLSNKEKLVQDVKGFLVFGEILYNKTLFVNLKDIPEKIQISVKFIDEKDNTLPVIIGSTVGGVLLLIIIVVILFKCGFFKRKYRNIEEQVQ</sequence>
<dbReference type="PANTHER" id="PTHR23220">
    <property type="entry name" value="INTEGRIN ALPHA"/>
    <property type="match status" value="1"/>
</dbReference>
<evidence type="ECO:0000256" key="5">
    <source>
        <dbReference type="ARBA" id="ARBA00022729"/>
    </source>
</evidence>
<dbReference type="Gene3D" id="2.60.40.1510">
    <property type="entry name" value="ntegrin, alpha v. Chain A, domain 3"/>
    <property type="match status" value="1"/>
</dbReference>
<keyword evidence="9 16" id="KW-1133">Transmembrane helix</keyword>
<evidence type="ECO:0000256" key="10">
    <source>
        <dbReference type="ARBA" id="ARBA00023037"/>
    </source>
</evidence>
<dbReference type="InterPro" id="IPR013649">
    <property type="entry name" value="Integrin_alpha_Ig-like_1"/>
</dbReference>
<dbReference type="InterPro" id="IPR013519">
    <property type="entry name" value="Int_alpha_beta-p"/>
</dbReference>
<dbReference type="GO" id="GO:0046872">
    <property type="term" value="F:metal ion binding"/>
    <property type="evidence" value="ECO:0007669"/>
    <property type="project" value="UniProtKB-KW"/>
</dbReference>
<dbReference type="Proteomes" id="UP000694569">
    <property type="component" value="Unplaced"/>
</dbReference>
<dbReference type="Gene3D" id="2.60.40.1530">
    <property type="entry name" value="ntegrin, alpha v. Chain A, domain 4"/>
    <property type="match status" value="1"/>
</dbReference>
<keyword evidence="13 16" id="KW-0675">Receptor</keyword>
<evidence type="ECO:0000256" key="12">
    <source>
        <dbReference type="ARBA" id="ARBA00023157"/>
    </source>
</evidence>
<dbReference type="OrthoDB" id="5317514at2759"/>
<evidence type="ECO:0000256" key="6">
    <source>
        <dbReference type="ARBA" id="ARBA00022737"/>
    </source>
</evidence>
<evidence type="ECO:0000256" key="7">
    <source>
        <dbReference type="ARBA" id="ARBA00022837"/>
    </source>
</evidence>
<evidence type="ECO:0000256" key="13">
    <source>
        <dbReference type="ARBA" id="ARBA00023170"/>
    </source>
</evidence>
<evidence type="ECO:0000256" key="1">
    <source>
        <dbReference type="ARBA" id="ARBA00004479"/>
    </source>
</evidence>
<dbReference type="InterPro" id="IPR028994">
    <property type="entry name" value="Integrin_alpha_N"/>
</dbReference>
<keyword evidence="3 16" id="KW-0812">Transmembrane</keyword>
<dbReference type="InterPro" id="IPR036465">
    <property type="entry name" value="vWFA_dom_sf"/>
</dbReference>
<dbReference type="InterPro" id="IPR032695">
    <property type="entry name" value="Integrin_dom_sf"/>
</dbReference>
<dbReference type="GO" id="GO:0008305">
    <property type="term" value="C:integrin complex"/>
    <property type="evidence" value="ECO:0007669"/>
    <property type="project" value="InterPro"/>
</dbReference>
<dbReference type="Ensembl" id="ENSLLET00000045301.1">
    <property type="protein sequence ID" value="ENSLLEP00000043564.1"/>
    <property type="gene ID" value="ENSLLEG00000027691.1"/>
</dbReference>
<dbReference type="GO" id="GO:0098609">
    <property type="term" value="P:cell-cell adhesion"/>
    <property type="evidence" value="ECO:0007669"/>
    <property type="project" value="TreeGrafter"/>
</dbReference>